<dbReference type="SUPFAM" id="SSF161098">
    <property type="entry name" value="MetI-like"/>
    <property type="match status" value="1"/>
</dbReference>
<dbReference type="AlphaFoldDB" id="A0A660SJ04"/>
<dbReference type="GO" id="GO:0035435">
    <property type="term" value="P:phosphate ion transmembrane transport"/>
    <property type="evidence" value="ECO:0007669"/>
    <property type="project" value="InterPro"/>
</dbReference>
<dbReference type="Pfam" id="PF00528">
    <property type="entry name" value="BPD_transp_1"/>
    <property type="match status" value="1"/>
</dbReference>
<evidence type="ECO:0000256" key="1">
    <source>
        <dbReference type="ARBA" id="ARBA00004651"/>
    </source>
</evidence>
<dbReference type="CDD" id="cd06261">
    <property type="entry name" value="TM_PBP2"/>
    <property type="match status" value="1"/>
</dbReference>
<comment type="caution">
    <text evidence="10">The sequence shown here is derived from an EMBL/GenBank/DDBJ whole genome shotgun (WGS) entry which is preliminary data.</text>
</comment>
<keyword evidence="7 8" id="KW-0472">Membrane</keyword>
<dbReference type="PROSITE" id="PS51257">
    <property type="entry name" value="PROKAR_LIPOPROTEIN"/>
    <property type="match status" value="1"/>
</dbReference>
<dbReference type="Gene3D" id="1.10.3720.10">
    <property type="entry name" value="MetI-like"/>
    <property type="match status" value="1"/>
</dbReference>
<dbReference type="GO" id="GO:0005315">
    <property type="term" value="F:phosphate transmembrane transporter activity"/>
    <property type="evidence" value="ECO:0007669"/>
    <property type="project" value="InterPro"/>
</dbReference>
<evidence type="ECO:0000313" key="11">
    <source>
        <dbReference type="Proteomes" id="UP000268469"/>
    </source>
</evidence>
<dbReference type="PANTHER" id="PTHR43470">
    <property type="entry name" value="PHOSPHATE TRANSPORT SYSTEM PERMEASE PROTEIN PSTA-RELATED"/>
    <property type="match status" value="1"/>
</dbReference>
<dbReference type="Proteomes" id="UP000268469">
    <property type="component" value="Unassembled WGS sequence"/>
</dbReference>
<evidence type="ECO:0000256" key="6">
    <source>
        <dbReference type="ARBA" id="ARBA00022989"/>
    </source>
</evidence>
<keyword evidence="6 8" id="KW-1133">Transmembrane helix</keyword>
<evidence type="ECO:0000313" key="10">
    <source>
        <dbReference type="EMBL" id="RKX70789.1"/>
    </source>
</evidence>
<keyword evidence="3" id="KW-0813">Transport</keyword>
<dbReference type="NCBIfam" id="TIGR00974">
    <property type="entry name" value="3a0107s02c"/>
    <property type="match status" value="1"/>
</dbReference>
<protein>
    <recommendedName>
        <fullName evidence="8">Phosphate transport system permease protein PstA</fullName>
    </recommendedName>
</protein>
<dbReference type="PANTHER" id="PTHR43470:SF3">
    <property type="entry name" value="PHOSPHATE TRANSPORT SYSTEM PERMEASE PROTEIN PSTA-RELATED"/>
    <property type="match status" value="1"/>
</dbReference>
<dbReference type="InterPro" id="IPR035906">
    <property type="entry name" value="MetI-like_sf"/>
</dbReference>
<proteinExistence type="inferred from homology"/>
<keyword evidence="5 8" id="KW-0812">Transmembrane</keyword>
<evidence type="ECO:0000256" key="2">
    <source>
        <dbReference type="ARBA" id="ARBA00007069"/>
    </source>
</evidence>
<keyword evidence="4 8" id="KW-1003">Cell membrane</keyword>
<dbReference type="EMBL" id="QNBE01000027">
    <property type="protein sequence ID" value="RKX70789.1"/>
    <property type="molecule type" value="Genomic_DNA"/>
</dbReference>
<feature type="transmembrane region" description="Helical" evidence="8">
    <location>
        <begin position="7"/>
        <end position="33"/>
    </location>
</feature>
<dbReference type="InterPro" id="IPR000515">
    <property type="entry name" value="MetI-like"/>
</dbReference>
<gene>
    <name evidence="10" type="primary">pstA</name>
    <name evidence="10" type="ORF">DRP53_03760</name>
</gene>
<feature type="transmembrane region" description="Helical" evidence="8">
    <location>
        <begin position="250"/>
        <end position="272"/>
    </location>
</feature>
<feature type="domain" description="ABC transmembrane type-1" evidence="9">
    <location>
        <begin position="61"/>
        <end position="269"/>
    </location>
</feature>
<feature type="transmembrane region" description="Helical" evidence="8">
    <location>
        <begin position="128"/>
        <end position="148"/>
    </location>
</feature>
<name>A0A660SJ04_UNCW3</name>
<evidence type="ECO:0000256" key="7">
    <source>
        <dbReference type="ARBA" id="ARBA00023136"/>
    </source>
</evidence>
<dbReference type="GO" id="GO:0005886">
    <property type="term" value="C:plasma membrane"/>
    <property type="evidence" value="ECO:0007669"/>
    <property type="project" value="UniProtKB-SubCell"/>
</dbReference>
<accession>A0A660SJ04</accession>
<evidence type="ECO:0000256" key="4">
    <source>
        <dbReference type="ARBA" id="ARBA00022475"/>
    </source>
</evidence>
<comment type="caution">
    <text evidence="8">Lacks conserved residue(s) required for the propagation of feature annotation.</text>
</comment>
<sequence>MRRVLEFLWLSLIVLCIVTTLGCLLFLIVYIIVNGAEVMSISFLIESPRADMTRGGIFPALVGSFLLASGAVLFALPLGVLSAVYLVEYAGDRRMVRIIRTGVNTLSGVPSVVFGLFGLAVFVKLFGLGVSVLSGSLTLGVLILPTIIRVSEEAIRAVPADFREASFALGADRLTTIKNVVLPTALPGILTGVILGIGRAAGETAPIIFTAATFYRRGLPRSFLDEVMALPYHIYALMTEGTKPEYQIPIAYGTALVLLLLVLAINFGAIMIRFRGRRKKRW</sequence>
<reference evidence="10 11" key="1">
    <citation type="submission" date="2018-06" db="EMBL/GenBank/DDBJ databases">
        <title>Extensive metabolic versatility and redundancy in microbially diverse, dynamic hydrothermal sediments.</title>
        <authorList>
            <person name="Dombrowski N."/>
            <person name="Teske A."/>
            <person name="Baker B.J."/>
        </authorList>
    </citation>
    <scope>NUCLEOTIDE SEQUENCE [LARGE SCALE GENOMIC DNA]</scope>
    <source>
        <strain evidence="10">B36_G15</strain>
    </source>
</reference>
<comment type="subcellular location">
    <subcellularLocation>
        <location evidence="1 8">Cell membrane</location>
        <topology evidence="1 8">Multi-pass membrane protein</topology>
    </subcellularLocation>
</comment>
<evidence type="ECO:0000259" key="9">
    <source>
        <dbReference type="PROSITE" id="PS50928"/>
    </source>
</evidence>
<organism evidence="10 11">
    <name type="scientific">candidate division WOR-3 bacterium</name>
    <dbReference type="NCBI Taxonomy" id="2052148"/>
    <lineage>
        <taxon>Bacteria</taxon>
        <taxon>Bacteria division WOR-3</taxon>
    </lineage>
</organism>
<evidence type="ECO:0000256" key="5">
    <source>
        <dbReference type="ARBA" id="ARBA00022692"/>
    </source>
</evidence>
<comment type="similarity">
    <text evidence="2 8">Belongs to the binding-protein-dependent transport system permease family. CysTW subfamily.</text>
</comment>
<feature type="transmembrane region" description="Helical" evidence="8">
    <location>
        <begin position="98"/>
        <end position="122"/>
    </location>
</feature>
<evidence type="ECO:0000256" key="3">
    <source>
        <dbReference type="ARBA" id="ARBA00022448"/>
    </source>
</evidence>
<dbReference type="InterPro" id="IPR005672">
    <property type="entry name" value="Phosphate_PstA"/>
</dbReference>
<feature type="transmembrane region" description="Helical" evidence="8">
    <location>
        <begin position="57"/>
        <end position="86"/>
    </location>
</feature>
<dbReference type="PROSITE" id="PS50928">
    <property type="entry name" value="ABC_TM1"/>
    <property type="match status" value="1"/>
</dbReference>
<evidence type="ECO:0000256" key="8">
    <source>
        <dbReference type="RuleBase" id="RU363043"/>
    </source>
</evidence>